<keyword evidence="2" id="KW-0732">Signal</keyword>
<feature type="chain" id="PRO_5037302005" description="Beta-carotene 15,15'-monooxygenase" evidence="2">
    <location>
        <begin position="24"/>
        <end position="383"/>
    </location>
</feature>
<feature type="transmembrane region" description="Helical" evidence="1">
    <location>
        <begin position="322"/>
        <end position="341"/>
    </location>
</feature>
<evidence type="ECO:0008006" key="5">
    <source>
        <dbReference type="Google" id="ProtNLM"/>
    </source>
</evidence>
<dbReference type="AlphaFoldDB" id="A0A940DPP4"/>
<feature type="transmembrane region" description="Helical" evidence="1">
    <location>
        <begin position="295"/>
        <end position="316"/>
    </location>
</feature>
<protein>
    <recommendedName>
        <fullName evidence="5">Beta-carotene 15,15'-monooxygenase</fullName>
    </recommendedName>
</protein>
<keyword evidence="1" id="KW-0472">Membrane</keyword>
<dbReference type="Proteomes" id="UP000725002">
    <property type="component" value="Unassembled WGS sequence"/>
</dbReference>
<evidence type="ECO:0000313" key="3">
    <source>
        <dbReference type="EMBL" id="MBO8482742.1"/>
    </source>
</evidence>
<evidence type="ECO:0000313" key="4">
    <source>
        <dbReference type="Proteomes" id="UP000725002"/>
    </source>
</evidence>
<feature type="signal peptide" evidence="2">
    <location>
        <begin position="1"/>
        <end position="23"/>
    </location>
</feature>
<feature type="transmembrane region" description="Helical" evidence="1">
    <location>
        <begin position="124"/>
        <end position="144"/>
    </location>
</feature>
<sequence length="383" mass="41864">MKNLLLYTVSLLALFLSGQYASAQLYKVDDLLRDSAEVHKAVKADTLYKEGPEKYKIANGETVRLVGKTDGYHVAVEYNGETYIISPDDLKFSKKNDRNTADPITTGSLRARHSALGHFYYSAFPYWLSFLVLIAIFAAMYLIDKKVSAPAVKQKLMLAVPAALLFVSILEIVGYCILGSDLLWWCDYDRNGFFKSLLMVIPFALAIGIQLYVGFMYKESIEDSTGKELSMKTVLLGLAATLVLPIVVIVILALCGINGTPLDITFAVLFLGSLALSVGTSLSKNIKALGRSYGTLFTAFTVVYAIGAIIAVILLITAILKLIFVILTAVAVVFGTLFILGSAKGSGSANKVIYYDKLGRQYKFDSDAQEANRKIDERSESGL</sequence>
<keyword evidence="1" id="KW-1133">Transmembrane helix</keyword>
<accession>A0A940DPP4</accession>
<reference evidence="3" key="1">
    <citation type="submission" date="2020-10" db="EMBL/GenBank/DDBJ databases">
        <authorList>
            <person name="Gilroy R."/>
        </authorList>
    </citation>
    <scope>NUCLEOTIDE SEQUENCE</scope>
    <source>
        <strain evidence="3">G3-8215</strain>
    </source>
</reference>
<reference evidence="3" key="2">
    <citation type="journal article" date="2021" name="PeerJ">
        <title>Extensive microbial diversity within the chicken gut microbiome revealed by metagenomics and culture.</title>
        <authorList>
            <person name="Gilroy R."/>
            <person name="Ravi A."/>
            <person name="Getino M."/>
            <person name="Pursley I."/>
            <person name="Horton D.L."/>
            <person name="Alikhan N.F."/>
            <person name="Baker D."/>
            <person name="Gharbi K."/>
            <person name="Hall N."/>
            <person name="Watson M."/>
            <person name="Adriaenssens E.M."/>
            <person name="Foster-Nyarko E."/>
            <person name="Jarju S."/>
            <person name="Secka A."/>
            <person name="Antonio M."/>
            <person name="Oren A."/>
            <person name="Chaudhuri R.R."/>
            <person name="La Ragione R."/>
            <person name="Hildebrand F."/>
            <person name="Pallen M.J."/>
        </authorList>
    </citation>
    <scope>NUCLEOTIDE SEQUENCE</scope>
    <source>
        <strain evidence="3">G3-8215</strain>
    </source>
</reference>
<feature type="transmembrane region" description="Helical" evidence="1">
    <location>
        <begin position="192"/>
        <end position="213"/>
    </location>
</feature>
<evidence type="ECO:0000256" key="2">
    <source>
        <dbReference type="SAM" id="SignalP"/>
    </source>
</evidence>
<keyword evidence="1" id="KW-0812">Transmembrane</keyword>
<feature type="transmembrane region" description="Helical" evidence="1">
    <location>
        <begin position="265"/>
        <end position="283"/>
    </location>
</feature>
<dbReference type="EMBL" id="JADILV010000007">
    <property type="protein sequence ID" value="MBO8482742.1"/>
    <property type="molecule type" value="Genomic_DNA"/>
</dbReference>
<comment type="caution">
    <text evidence="3">The sequence shown here is derived from an EMBL/GenBank/DDBJ whole genome shotgun (WGS) entry which is preliminary data.</text>
</comment>
<proteinExistence type="predicted"/>
<evidence type="ECO:0000256" key="1">
    <source>
        <dbReference type="SAM" id="Phobius"/>
    </source>
</evidence>
<organism evidence="3 4">
    <name type="scientific">Candidatus Cryptobacteroides avicola</name>
    <dbReference type="NCBI Taxonomy" id="2840757"/>
    <lineage>
        <taxon>Bacteria</taxon>
        <taxon>Pseudomonadati</taxon>
        <taxon>Bacteroidota</taxon>
        <taxon>Bacteroidia</taxon>
        <taxon>Bacteroidales</taxon>
        <taxon>Candidatus Cryptobacteroides</taxon>
    </lineage>
</organism>
<gene>
    <name evidence="3" type="ORF">IAB75_01275</name>
</gene>
<feature type="transmembrane region" description="Helical" evidence="1">
    <location>
        <begin position="156"/>
        <end position="180"/>
    </location>
</feature>
<feature type="transmembrane region" description="Helical" evidence="1">
    <location>
        <begin position="234"/>
        <end position="259"/>
    </location>
</feature>
<name>A0A940DPP4_9BACT</name>